<dbReference type="Pfam" id="PF12854">
    <property type="entry name" value="PPR_1"/>
    <property type="match status" value="1"/>
</dbReference>
<gene>
    <name evidence="5" type="primary">LOC113728759</name>
</gene>
<feature type="repeat" description="PPR" evidence="3">
    <location>
        <begin position="175"/>
        <end position="209"/>
    </location>
</feature>
<evidence type="ECO:0000313" key="4">
    <source>
        <dbReference type="Proteomes" id="UP001652660"/>
    </source>
</evidence>
<proteinExistence type="inferred from homology"/>
<keyword evidence="4" id="KW-1185">Reference proteome</keyword>
<dbReference type="InterPro" id="IPR002885">
    <property type="entry name" value="PPR_rpt"/>
</dbReference>
<keyword evidence="2" id="KW-0677">Repeat</keyword>
<dbReference type="RefSeq" id="XP_027108923.2">
    <property type="nucleotide sequence ID" value="XM_027253122.2"/>
</dbReference>
<evidence type="ECO:0000256" key="3">
    <source>
        <dbReference type="PROSITE-ProRule" id="PRU00708"/>
    </source>
</evidence>
<dbReference type="GeneID" id="113728759"/>
<dbReference type="PANTHER" id="PTHR47941">
    <property type="entry name" value="PENTATRICOPEPTIDE REPEAT-CONTAINING PROTEIN 3, MITOCHONDRIAL"/>
    <property type="match status" value="1"/>
</dbReference>
<dbReference type="Proteomes" id="UP001652660">
    <property type="component" value="Chromosome 2e"/>
</dbReference>
<feature type="repeat" description="PPR" evidence="3">
    <location>
        <begin position="210"/>
        <end position="244"/>
    </location>
</feature>
<feature type="repeat" description="PPR" evidence="3">
    <location>
        <begin position="35"/>
        <end position="69"/>
    </location>
</feature>
<feature type="repeat" description="PPR" evidence="3">
    <location>
        <begin position="105"/>
        <end position="139"/>
    </location>
</feature>
<comment type="similarity">
    <text evidence="1">Belongs to the PPR family. P subfamily.</text>
</comment>
<dbReference type="Gene3D" id="1.25.40.10">
    <property type="entry name" value="Tetratricopeptide repeat domain"/>
    <property type="match status" value="2"/>
</dbReference>
<feature type="repeat" description="PPR" evidence="3">
    <location>
        <begin position="140"/>
        <end position="174"/>
    </location>
</feature>
<evidence type="ECO:0000256" key="2">
    <source>
        <dbReference type="ARBA" id="ARBA00022737"/>
    </source>
</evidence>
<dbReference type="Pfam" id="PF13041">
    <property type="entry name" value="PPR_2"/>
    <property type="match status" value="2"/>
</dbReference>
<dbReference type="NCBIfam" id="TIGR00756">
    <property type="entry name" value="PPR"/>
    <property type="match status" value="4"/>
</dbReference>
<accession>A0A6P6W0S4</accession>
<dbReference type="OrthoDB" id="185373at2759"/>
<evidence type="ECO:0000256" key="1">
    <source>
        <dbReference type="ARBA" id="ARBA00007626"/>
    </source>
</evidence>
<evidence type="ECO:0008006" key="6">
    <source>
        <dbReference type="Google" id="ProtNLM"/>
    </source>
</evidence>
<dbReference type="PROSITE" id="PS51375">
    <property type="entry name" value="PPR"/>
    <property type="match status" value="5"/>
</dbReference>
<protein>
    <recommendedName>
        <fullName evidence="6">Pentatricopeptide repeat-containing protein</fullName>
    </recommendedName>
</protein>
<organism evidence="4 5">
    <name type="scientific">Coffea arabica</name>
    <name type="common">Arabian coffee</name>
    <dbReference type="NCBI Taxonomy" id="13443"/>
    <lineage>
        <taxon>Eukaryota</taxon>
        <taxon>Viridiplantae</taxon>
        <taxon>Streptophyta</taxon>
        <taxon>Embryophyta</taxon>
        <taxon>Tracheophyta</taxon>
        <taxon>Spermatophyta</taxon>
        <taxon>Magnoliopsida</taxon>
        <taxon>eudicotyledons</taxon>
        <taxon>Gunneridae</taxon>
        <taxon>Pentapetalae</taxon>
        <taxon>asterids</taxon>
        <taxon>lamiids</taxon>
        <taxon>Gentianales</taxon>
        <taxon>Rubiaceae</taxon>
        <taxon>Ixoroideae</taxon>
        <taxon>Gardenieae complex</taxon>
        <taxon>Bertiereae - Coffeeae clade</taxon>
        <taxon>Coffeeae</taxon>
        <taxon>Coffea</taxon>
    </lineage>
</organism>
<name>A0A6P6W0S4_COFAR</name>
<evidence type="ECO:0000313" key="5">
    <source>
        <dbReference type="RefSeq" id="XP_027108923.2"/>
    </source>
</evidence>
<reference evidence="4" key="1">
    <citation type="journal article" date="2025" name="Foods">
        <title>Unveiling the Microbial Signatures of Arabica Coffee Cherries: Insights into Ripeness Specific Diversity, Functional Traits, and Implications for Quality and Safety.</title>
        <authorList>
            <consortium name="RefSeq"/>
            <person name="Tenea G.N."/>
            <person name="Cifuentes V."/>
            <person name="Reyes P."/>
            <person name="Cevallos-Vallejos M."/>
        </authorList>
    </citation>
    <scope>NUCLEOTIDE SEQUENCE [LARGE SCALE GENOMIC DNA]</scope>
</reference>
<dbReference type="Pfam" id="PF13812">
    <property type="entry name" value="PPR_3"/>
    <property type="match status" value="1"/>
</dbReference>
<reference evidence="5" key="2">
    <citation type="submission" date="2025-08" db="UniProtKB">
        <authorList>
            <consortium name="RefSeq"/>
        </authorList>
    </citation>
    <scope>IDENTIFICATION</scope>
    <source>
        <tissue evidence="5">Leaves</tissue>
    </source>
</reference>
<sequence>MAQDVLSSVISRIGECRSNELVEFMWREHSKYESDFSVLDSLMRAFVNTDMGSQALKIWDRMREVRIRPSLSAVSIFFALLIRVGDYGSVWKLFRDMIQRGPCPNIFVYNVMILGFCRKGCVRTGESLLFLMRKYGCEPDVIAHNLLISAYCVRGWTSHSLNWAHFMAESGCEPSTATFVTIINALCKEGNIVEARKIFEEMQEMGVSPGTVTYNALMDGHVKAREIGEANMLYEEMRTMRVAPDGITFNILVAGNYKYGREDDRFLRELSMMALIPDCSISDMSISGLCWAGRLDEALCENPKNIYKPMHISFAFLILK</sequence>
<dbReference type="AlphaFoldDB" id="A0A6P6W0S4"/>
<dbReference type="InterPro" id="IPR011990">
    <property type="entry name" value="TPR-like_helical_dom_sf"/>
</dbReference>